<evidence type="ECO:0000313" key="7">
    <source>
        <dbReference type="EMBL" id="SEO38322.1"/>
    </source>
</evidence>
<reference evidence="8" key="1">
    <citation type="submission" date="2016-10" db="EMBL/GenBank/DDBJ databases">
        <authorList>
            <person name="Varghese N."/>
        </authorList>
    </citation>
    <scope>NUCLEOTIDE SEQUENCE [LARGE SCALE GENOMIC DNA]</scope>
    <source>
        <strain evidence="8">DSM 21843</strain>
    </source>
</reference>
<evidence type="ECO:0000256" key="3">
    <source>
        <dbReference type="ARBA" id="ARBA00022989"/>
    </source>
</evidence>
<protein>
    <submittedName>
        <fullName evidence="7">MFS transporter, AAHS family, benzoate transport protein</fullName>
    </submittedName>
</protein>
<sequence length="410" mass="42704">MTKSMRDGASWLLVFCMACVMLCEGFDIIVYSSLIPTLIADGDMGIDSAAAGLVGSMTFLGMFAGGLFAGVVQRRLGYVRAIAIGVMWFSVAIALSSFAANAYMLGAFRALAGLGLGCVLPIAMSLARDHSSKRMAPLVISLVMTGIPFGGLMAAFACSALLSLVGWRALMFLAGLIGVLPISIVVPVASRVVAKLEGVRPSAAVCSSQQTLRQLSAKSKALLGMLCAMTFLFLMAYYGMSTWLAQLMRVFNLPLENSLQMMVVLNFGCVMGSLITAWLATRMSVKVVAMGSGLLASLCLIGIAMRPNSGALLMAFVFFAGVGAISAQNLTNALVSNAFPEELRPTALGMSLGIGRLGAVVSPAVGGLILQLGLDAGWVLVMLAVAEVAGVGLLLPYAPYRRAEAAEARG</sequence>
<dbReference type="InterPro" id="IPR036259">
    <property type="entry name" value="MFS_trans_sf"/>
</dbReference>
<dbReference type="Pfam" id="PF07690">
    <property type="entry name" value="MFS_1"/>
    <property type="match status" value="1"/>
</dbReference>
<dbReference type="AlphaFoldDB" id="A0A1H8P8S8"/>
<dbReference type="Proteomes" id="UP000182975">
    <property type="component" value="Unassembled WGS sequence"/>
</dbReference>
<keyword evidence="3 5" id="KW-1133">Transmembrane helix</keyword>
<evidence type="ECO:0000259" key="6">
    <source>
        <dbReference type="PROSITE" id="PS50850"/>
    </source>
</evidence>
<dbReference type="OrthoDB" id="9787026at2"/>
<evidence type="ECO:0000256" key="5">
    <source>
        <dbReference type="SAM" id="Phobius"/>
    </source>
</evidence>
<dbReference type="SUPFAM" id="SSF103473">
    <property type="entry name" value="MFS general substrate transporter"/>
    <property type="match status" value="1"/>
</dbReference>
<feature type="domain" description="Major facilitator superfamily (MFS) profile" evidence="6">
    <location>
        <begin position="13"/>
        <end position="402"/>
    </location>
</feature>
<evidence type="ECO:0000256" key="2">
    <source>
        <dbReference type="ARBA" id="ARBA00022692"/>
    </source>
</evidence>
<feature type="transmembrane region" description="Helical" evidence="5">
    <location>
        <begin position="169"/>
        <end position="190"/>
    </location>
</feature>
<dbReference type="GO" id="GO:0005886">
    <property type="term" value="C:plasma membrane"/>
    <property type="evidence" value="ECO:0007669"/>
    <property type="project" value="UniProtKB-SubCell"/>
</dbReference>
<evidence type="ECO:0000256" key="4">
    <source>
        <dbReference type="ARBA" id="ARBA00023136"/>
    </source>
</evidence>
<feature type="transmembrane region" description="Helical" evidence="5">
    <location>
        <begin position="376"/>
        <end position="395"/>
    </location>
</feature>
<proteinExistence type="predicted"/>
<organism evidence="7 8">
    <name type="scientific">Denitrobacterium detoxificans</name>
    <dbReference type="NCBI Taxonomy" id="79604"/>
    <lineage>
        <taxon>Bacteria</taxon>
        <taxon>Bacillati</taxon>
        <taxon>Actinomycetota</taxon>
        <taxon>Coriobacteriia</taxon>
        <taxon>Eggerthellales</taxon>
        <taxon>Eggerthellaceae</taxon>
        <taxon>Denitrobacterium</taxon>
    </lineage>
</organism>
<dbReference type="EMBL" id="FOEC01000001">
    <property type="protein sequence ID" value="SEO38322.1"/>
    <property type="molecule type" value="Genomic_DNA"/>
</dbReference>
<gene>
    <name evidence="7" type="ORF">SAMN02910314_00064</name>
</gene>
<feature type="transmembrane region" description="Helical" evidence="5">
    <location>
        <begin position="78"/>
        <end position="100"/>
    </location>
</feature>
<feature type="transmembrane region" description="Helical" evidence="5">
    <location>
        <begin position="49"/>
        <end position="71"/>
    </location>
</feature>
<dbReference type="PANTHER" id="PTHR23508:SF10">
    <property type="entry name" value="CARBOXYLIC ACID TRANSPORTER PROTEIN HOMOLOG"/>
    <property type="match status" value="1"/>
</dbReference>
<dbReference type="InterPro" id="IPR011701">
    <property type="entry name" value="MFS"/>
</dbReference>
<comment type="subcellular location">
    <subcellularLocation>
        <location evidence="1">Cell membrane</location>
        <topology evidence="1">Multi-pass membrane protein</topology>
    </subcellularLocation>
</comment>
<keyword evidence="8" id="KW-1185">Reference proteome</keyword>
<dbReference type="Gene3D" id="1.20.1250.20">
    <property type="entry name" value="MFS general substrate transporter like domains"/>
    <property type="match status" value="2"/>
</dbReference>
<dbReference type="InterPro" id="IPR020846">
    <property type="entry name" value="MFS_dom"/>
</dbReference>
<feature type="transmembrane region" description="Helical" evidence="5">
    <location>
        <begin position="259"/>
        <end position="280"/>
    </location>
</feature>
<name>A0A1H8P8S8_9ACTN</name>
<feature type="transmembrane region" description="Helical" evidence="5">
    <location>
        <begin position="106"/>
        <end position="126"/>
    </location>
</feature>
<evidence type="ECO:0000313" key="8">
    <source>
        <dbReference type="Proteomes" id="UP000182975"/>
    </source>
</evidence>
<dbReference type="RefSeq" id="WP_074777071.1">
    <property type="nucleotide sequence ID" value="NZ_FOEC01000001.1"/>
</dbReference>
<feature type="transmembrane region" description="Helical" evidence="5">
    <location>
        <begin position="347"/>
        <end position="370"/>
    </location>
</feature>
<evidence type="ECO:0000256" key="1">
    <source>
        <dbReference type="ARBA" id="ARBA00004651"/>
    </source>
</evidence>
<feature type="transmembrane region" description="Helical" evidence="5">
    <location>
        <begin position="221"/>
        <end position="239"/>
    </location>
</feature>
<feature type="transmembrane region" description="Helical" evidence="5">
    <location>
        <begin position="287"/>
        <end position="305"/>
    </location>
</feature>
<dbReference type="GO" id="GO:0046943">
    <property type="term" value="F:carboxylic acid transmembrane transporter activity"/>
    <property type="evidence" value="ECO:0007669"/>
    <property type="project" value="TreeGrafter"/>
</dbReference>
<keyword evidence="4 5" id="KW-0472">Membrane</keyword>
<accession>A0A1H8P8S8</accession>
<feature type="transmembrane region" description="Helical" evidence="5">
    <location>
        <begin position="138"/>
        <end position="163"/>
    </location>
</feature>
<feature type="transmembrane region" description="Helical" evidence="5">
    <location>
        <begin position="311"/>
        <end position="335"/>
    </location>
</feature>
<dbReference type="PROSITE" id="PS50850">
    <property type="entry name" value="MFS"/>
    <property type="match status" value="1"/>
</dbReference>
<keyword evidence="2 5" id="KW-0812">Transmembrane</keyword>
<dbReference type="PANTHER" id="PTHR23508">
    <property type="entry name" value="CARBOXYLIC ACID TRANSPORTER PROTEIN HOMOLOG"/>
    <property type="match status" value="1"/>
</dbReference>